<keyword evidence="12" id="KW-0413">Isomerase</keyword>
<evidence type="ECO:0000256" key="15">
    <source>
        <dbReference type="ARBA" id="ARBA00056190"/>
    </source>
</evidence>
<dbReference type="InterPro" id="IPR025064">
    <property type="entry name" value="DUF4005"/>
</dbReference>
<dbReference type="GO" id="GO:0005516">
    <property type="term" value="F:calmodulin binding"/>
    <property type="evidence" value="ECO:0007669"/>
    <property type="project" value="UniProtKB-KW"/>
</dbReference>
<evidence type="ECO:0000256" key="13">
    <source>
        <dbReference type="ARBA" id="ARBA00023277"/>
    </source>
</evidence>
<evidence type="ECO:0000256" key="10">
    <source>
        <dbReference type="ARBA" id="ARBA00023002"/>
    </source>
</evidence>
<feature type="compositionally biased region" description="Polar residues" evidence="17">
    <location>
        <begin position="1004"/>
        <end position="1017"/>
    </location>
</feature>
<evidence type="ECO:0000256" key="14">
    <source>
        <dbReference type="ARBA" id="ARBA00024284"/>
    </source>
</evidence>
<protein>
    <recommendedName>
        <fullName evidence="18">UBC core domain-containing protein</fullName>
    </recommendedName>
</protein>
<comment type="catalytic activity">
    <reaction evidence="14">
        <text>L-cysteine + O2 = 3-sulfino-L-alanine + H(+)</text>
        <dbReference type="Rhea" id="RHEA:20441"/>
        <dbReference type="ChEBI" id="CHEBI:15378"/>
        <dbReference type="ChEBI" id="CHEBI:15379"/>
        <dbReference type="ChEBI" id="CHEBI:35235"/>
        <dbReference type="ChEBI" id="CHEBI:61085"/>
        <dbReference type="EC" id="1.13.11.20"/>
    </reaction>
    <physiologicalReaction direction="left-to-right" evidence="14">
        <dbReference type="Rhea" id="RHEA:20442"/>
    </physiologicalReaction>
</comment>
<dbReference type="PROSITE" id="PS00183">
    <property type="entry name" value="UBC_1"/>
    <property type="match status" value="1"/>
</dbReference>
<feature type="region of interest" description="Disordered" evidence="17">
    <location>
        <begin position="1"/>
        <end position="26"/>
    </location>
</feature>
<proteinExistence type="inferred from homology"/>
<dbReference type="InterPro" id="IPR011051">
    <property type="entry name" value="RmlC_Cupin_sf"/>
</dbReference>
<dbReference type="SMART" id="SM00015">
    <property type="entry name" value="IQ"/>
    <property type="match status" value="2"/>
</dbReference>
<keyword evidence="20" id="KW-1185">Reference proteome</keyword>
<evidence type="ECO:0000256" key="12">
    <source>
        <dbReference type="ARBA" id="ARBA00023235"/>
    </source>
</evidence>
<dbReference type="GO" id="GO:0005524">
    <property type="term" value="F:ATP binding"/>
    <property type="evidence" value="ECO:0007669"/>
    <property type="project" value="UniProtKB-KW"/>
</dbReference>
<dbReference type="GO" id="GO:0004034">
    <property type="term" value="F:aldose 1-epimerase activity"/>
    <property type="evidence" value="ECO:0000318"/>
    <property type="project" value="GO_Central"/>
</dbReference>
<dbReference type="GO" id="GO:0046872">
    <property type="term" value="F:metal ion binding"/>
    <property type="evidence" value="ECO:0007669"/>
    <property type="project" value="UniProtKB-KW"/>
</dbReference>
<dbReference type="InterPro" id="IPR011013">
    <property type="entry name" value="Gal_mutarotase_sf_dom"/>
</dbReference>
<dbReference type="SMART" id="SM00212">
    <property type="entry name" value="UBCc"/>
    <property type="match status" value="1"/>
</dbReference>
<dbReference type="InterPro" id="IPR023313">
    <property type="entry name" value="UBQ-conjugating_AS"/>
</dbReference>
<dbReference type="SUPFAM" id="SSF74650">
    <property type="entry name" value="Galactose mutarotase-like"/>
    <property type="match status" value="2"/>
</dbReference>
<dbReference type="Pfam" id="PF00179">
    <property type="entry name" value="UQ_con"/>
    <property type="match status" value="1"/>
</dbReference>
<dbReference type="EnsemblPlants" id="Solyc02g087780.3.1">
    <property type="protein sequence ID" value="Solyc02g087780.3.1"/>
    <property type="gene ID" value="Solyc02g087780.3"/>
</dbReference>
<dbReference type="InterPro" id="IPR000608">
    <property type="entry name" value="UBC"/>
</dbReference>
<evidence type="ECO:0000256" key="16">
    <source>
        <dbReference type="PROSITE-ProRule" id="PRU10133"/>
    </source>
</evidence>
<keyword evidence="8" id="KW-0067">ATP-binding</keyword>
<organism evidence="19">
    <name type="scientific">Solanum lycopersicum</name>
    <name type="common">Tomato</name>
    <name type="synonym">Lycopersicon esculentum</name>
    <dbReference type="NCBI Taxonomy" id="4081"/>
    <lineage>
        <taxon>Eukaryota</taxon>
        <taxon>Viridiplantae</taxon>
        <taxon>Streptophyta</taxon>
        <taxon>Embryophyta</taxon>
        <taxon>Tracheophyta</taxon>
        <taxon>Spermatophyta</taxon>
        <taxon>Magnoliopsida</taxon>
        <taxon>eudicotyledons</taxon>
        <taxon>Gunneridae</taxon>
        <taxon>Pentapetalae</taxon>
        <taxon>asterids</taxon>
        <taxon>lamiids</taxon>
        <taxon>Solanales</taxon>
        <taxon>Solanaceae</taxon>
        <taxon>Solanoideae</taxon>
        <taxon>Solaneae</taxon>
        <taxon>Solanum</taxon>
        <taxon>Solanum subgen. Lycopersicon</taxon>
    </lineage>
</organism>
<feature type="compositionally biased region" description="Polar residues" evidence="17">
    <location>
        <begin position="982"/>
        <end position="995"/>
    </location>
</feature>
<dbReference type="Gene3D" id="2.60.120.10">
    <property type="entry name" value="Jelly Rolls"/>
    <property type="match status" value="1"/>
</dbReference>
<dbReference type="Gramene" id="Solyc02g087780.3.1">
    <property type="protein sequence ID" value="Solyc02g087780.3.1"/>
    <property type="gene ID" value="Solyc02g087780.3"/>
</dbReference>
<dbReference type="CDD" id="cd09019">
    <property type="entry name" value="galactose_mutarotase_like"/>
    <property type="match status" value="2"/>
</dbReference>
<evidence type="ECO:0000256" key="11">
    <source>
        <dbReference type="ARBA" id="ARBA00023004"/>
    </source>
</evidence>
<dbReference type="PANTHER" id="PTHR10091:SF0">
    <property type="entry name" value="GALACTOSE MUTAROTASE"/>
    <property type="match status" value="1"/>
</dbReference>
<dbReference type="Gene3D" id="2.70.98.10">
    <property type="match status" value="2"/>
</dbReference>
<dbReference type="InterPro" id="IPR014710">
    <property type="entry name" value="RmlC-like_jellyroll"/>
</dbReference>
<dbReference type="GO" id="GO:0006006">
    <property type="term" value="P:glucose metabolic process"/>
    <property type="evidence" value="ECO:0000318"/>
    <property type="project" value="GO_Central"/>
</dbReference>
<reference evidence="19" key="1">
    <citation type="journal article" date="2012" name="Nature">
        <title>The tomato genome sequence provides insights into fleshy fruit evolution.</title>
        <authorList>
            <consortium name="Tomato Genome Consortium"/>
        </authorList>
    </citation>
    <scope>NUCLEOTIDE SEQUENCE [LARGE SCALE GENOMIC DNA]</scope>
    <source>
        <strain evidence="19">cv. Heinz 1706</strain>
    </source>
</reference>
<dbReference type="PROSITE" id="PS50127">
    <property type="entry name" value="UBC_2"/>
    <property type="match status" value="1"/>
</dbReference>
<comment type="similarity">
    <text evidence="3">Belongs to the cysteine dioxygenase family.</text>
</comment>
<keyword evidence="9" id="KW-0112">Calmodulin-binding</keyword>
<dbReference type="InterPro" id="IPR000048">
    <property type="entry name" value="IQ_motif_EF-hand-BS"/>
</dbReference>
<dbReference type="CDD" id="cd23790">
    <property type="entry name" value="UBCc_UBE2A_2B"/>
    <property type="match status" value="1"/>
</dbReference>
<dbReference type="InParanoid" id="A0A3Q7FAX1"/>
<keyword evidence="13" id="KW-0119">Carbohydrate metabolism</keyword>
<dbReference type="GO" id="GO:0070483">
    <property type="term" value="P:detection of hypoxia"/>
    <property type="evidence" value="ECO:0007669"/>
    <property type="project" value="UniProtKB-ARBA"/>
</dbReference>
<keyword evidence="5" id="KW-0479">Metal-binding</keyword>
<feature type="compositionally biased region" description="Polar residues" evidence="17">
    <location>
        <begin position="929"/>
        <end position="955"/>
    </location>
</feature>
<evidence type="ECO:0000256" key="9">
    <source>
        <dbReference type="ARBA" id="ARBA00022860"/>
    </source>
</evidence>
<reference evidence="19" key="2">
    <citation type="submission" date="2019-01" db="UniProtKB">
        <authorList>
            <consortium name="EnsemblPlants"/>
        </authorList>
    </citation>
    <scope>IDENTIFICATION</scope>
    <source>
        <strain evidence="19">cv. Heinz 1706</strain>
    </source>
</reference>
<feature type="compositionally biased region" description="Polar residues" evidence="17">
    <location>
        <begin position="889"/>
        <end position="915"/>
    </location>
</feature>
<dbReference type="FunFam" id="3.10.110.10:FF:000017">
    <property type="entry name" value="Ubiquitin-conjugating enzyme E2 2"/>
    <property type="match status" value="1"/>
</dbReference>
<dbReference type="Pfam" id="PF00612">
    <property type="entry name" value="IQ"/>
    <property type="match status" value="2"/>
</dbReference>
<dbReference type="GO" id="GO:0004842">
    <property type="term" value="F:ubiquitin-protein transferase activity"/>
    <property type="evidence" value="ECO:0007669"/>
    <property type="project" value="UniProtKB-ARBA"/>
</dbReference>
<comment type="cofactor">
    <cofactor evidence="1">
        <name>Fe(2+)</name>
        <dbReference type="ChEBI" id="CHEBI:29033"/>
    </cofactor>
</comment>
<dbReference type="InterPro" id="IPR008183">
    <property type="entry name" value="Aldose_1/G6P_1-epimerase"/>
</dbReference>
<evidence type="ECO:0000256" key="8">
    <source>
        <dbReference type="ARBA" id="ARBA00022840"/>
    </source>
</evidence>
<comment type="similarity">
    <text evidence="2">Belongs to the aldose epimerase family.</text>
</comment>
<accession>A0A3Q7FAX1</accession>
<evidence type="ECO:0000256" key="6">
    <source>
        <dbReference type="ARBA" id="ARBA00022741"/>
    </source>
</evidence>
<dbReference type="SUPFAM" id="SSF54495">
    <property type="entry name" value="UBC-like"/>
    <property type="match status" value="1"/>
</dbReference>
<evidence type="ECO:0000256" key="4">
    <source>
        <dbReference type="ARBA" id="ARBA00022679"/>
    </source>
</evidence>
<keyword evidence="4" id="KW-0808">Transferase</keyword>
<sequence>MRIEKNVSEPRGREYSDSKKNRRRQRMISPVQRLYETCKETFANCGPGVVPSAEKIERLKEVLDTMAGADVGLRPNMPYFKSTRYDRPPTITYLHLHECDKFSIGIFCLPPSAVIPLHDHPGMTVFSKLLFGEMHIKSYDWVDNLPADPTPVAKPLDNGLGESTTGIRLAKVKINSAFRAPCKTSILYPADGGNMHCFKAKTACAVLDVLGPPYCDPEGRHCQYYCDFPFSSISVTEEQKGGYAWLKEREKPDDLTLVGALYKGPKMAVRMSTPARKRLMRDFKRLQQDPPAGISGAPYDNNIMLWNAVIFGPDDTPWDGGTFKLTLQFSEDYPNKPPTVRFVSRMFHPNIYADGSICLDILQNQWSPIYDVAAILTSIQSLLCDPNPNSPANSEAARMFSENKREYNRKACLTAFQSLRLPLLFTSTTTATQIPEREKRWRGPFFLELIYANFRILKQELSFLFFSSLLSAMGKKSPAKWIKAVLFGKKSSKSHLSKDASGEKISSAKAPVGDLSIDSPSLDLPVQNFDNGGDQAGLEKGTSTDFACETASLSSATHDIEPPVNGTTSSDDAELKRQEHAATIAQAAFRGYLARRAFRALKGIIRLQALIRGHLVRRQAVATLRCMQAIVRIQALARGRRSRLLDPGHHLLRKYSFEELKYPEQRQAKLTVYAFPRKLLVAVPTAMPLSLQYDEGEPNSAWQWLERWSLSRFWEPLPQPKKVVGAKSLKKQGNKPSVETEAVRPKRSVKKVLTASNGDAHGVSSSEPEKAKRNPRKFSNHHIEPVQDQPQNELEKVKRNLRKVSAALATSSERSETEIEKAQQTPNLAQAQATVSKSSAPDVVEQMMVNSCEKTSDSAPEIEKLVESEAPLPVAVDEPTDVLHDHPTTEQQQPEDVNNTANSPVVNEEISSMDDQTTKERIRRRKSLPTKQDNSENISQNTPSVPSYMAATQSAKAKLKAQGSPKVSDDGAENGFVRRHSLPSSANGKFNSLSPRIQKPGQANGKSGNKTRPISSSKDGHKIGIYEIKKGDFSVKVTNYGARIISVLLPDKNGKIGDIVLGYDTIGEYVKFRLENVEIDDSLTFEHQIMNDTSSFGAIVGRVVNRIAGARFTLNGTLYKLIANDGKNTIHGGPKGFSHVVWKVSKYKKDGPHPHITLTYHSTDGEQGFPGDLLASVTYALEDPYKLSVVMKAKALNKATPVNLAQHTYWNLGGHNSGDVLSNDIQIFASHITPLDQHFIPTGKIAPVKNTPYDFLKPRKIGSQFKKLQNGYDINYPLDSTEKLKPTATVHDNKSGRVMSLQTTAPAVQLYTANTLVKKGKGGFVYQPYSAVCLETQGFPDAVNHPNFPSTILINKCKDIGGVHKLKAERACHRHSKVSKLLELTMPSKINLLICLFILHLWAAVSVTEQKIGVYEIKKGDFSVKITNYGARIISVFLPDKHGVIGDVVLGYDTTEEYKNDTTSFGALLGRVANRIGGAQFTLNGGINGFSRVVWNVSKYQQDGPYPHITLTYHSVDGEEGFPGDLLVSVTYALKDPYKLSVVMKAEALNKATPVNLAQHSYWNLGGHNSGDILSNVVQIFASHITPVDQSLIPTGKISPIKNTPYDFLKPREVGSQIKELQSGYDINYVLDSTEKMKPVAIVYDEKSGRVMDVQASAPGVQFYTANSLNQKGKGGYVYQPHAALCFETQGFPDAMNHPNFPSTIVTPGKAYIHKMLYTFSIMKYLNSY</sequence>
<dbReference type="STRING" id="4081.A0A3Q7FAX1"/>
<feature type="active site" description="Glycyl thioester intermediate" evidence="16">
    <location>
        <position position="358"/>
    </location>
</feature>
<dbReference type="PROSITE" id="PS50096">
    <property type="entry name" value="IQ"/>
    <property type="match status" value="2"/>
</dbReference>
<dbReference type="GO" id="GO:0006511">
    <property type="term" value="P:ubiquitin-dependent protein catabolic process"/>
    <property type="evidence" value="ECO:0007669"/>
    <property type="project" value="UniProtKB-ARBA"/>
</dbReference>
<dbReference type="CDD" id="cd20289">
    <property type="entry name" value="cupin_ADO"/>
    <property type="match status" value="1"/>
</dbReference>
<dbReference type="InterPro" id="IPR016135">
    <property type="entry name" value="UBQ-conjugating_enzyme/RWD"/>
</dbReference>
<dbReference type="GO" id="GO:0017172">
    <property type="term" value="F:cysteine dioxygenase activity"/>
    <property type="evidence" value="ECO:0007669"/>
    <property type="project" value="UniProtKB-EC"/>
</dbReference>
<evidence type="ECO:0000256" key="1">
    <source>
        <dbReference type="ARBA" id="ARBA00001954"/>
    </source>
</evidence>
<evidence type="ECO:0000256" key="17">
    <source>
        <dbReference type="SAM" id="MobiDB-lite"/>
    </source>
</evidence>
<evidence type="ECO:0000313" key="19">
    <source>
        <dbReference type="EnsemblPlants" id="Solyc02g087780.3.1"/>
    </source>
</evidence>
<feature type="region of interest" description="Disordered" evidence="17">
    <location>
        <begin position="807"/>
        <end position="830"/>
    </location>
</feature>
<evidence type="ECO:0000256" key="7">
    <source>
        <dbReference type="ARBA" id="ARBA00022786"/>
    </source>
</evidence>
<feature type="domain" description="UBC core" evidence="18">
    <location>
        <begin position="274"/>
        <end position="420"/>
    </location>
</feature>
<dbReference type="Gene3D" id="3.10.110.10">
    <property type="entry name" value="Ubiquitin Conjugating Enzyme"/>
    <property type="match status" value="1"/>
</dbReference>
<dbReference type="InterPro" id="IPR047215">
    <property type="entry name" value="Galactose_mutarotase-like"/>
</dbReference>
<feature type="region of interest" description="Disordered" evidence="17">
    <location>
        <begin position="724"/>
        <end position="793"/>
    </location>
</feature>
<dbReference type="SUPFAM" id="SSF51182">
    <property type="entry name" value="RmlC-like cupins"/>
    <property type="match status" value="1"/>
</dbReference>
<feature type="compositionally biased region" description="Basic and acidic residues" evidence="17">
    <location>
        <begin position="1"/>
        <end position="19"/>
    </location>
</feature>
<dbReference type="GO" id="GO:0033499">
    <property type="term" value="P:galactose catabolic process via UDP-galactose, Leloir pathway"/>
    <property type="evidence" value="ECO:0000318"/>
    <property type="project" value="GO_Central"/>
</dbReference>
<dbReference type="Pfam" id="PF13178">
    <property type="entry name" value="DUF4005"/>
    <property type="match status" value="1"/>
</dbReference>
<keyword evidence="6" id="KW-0547">Nucleotide-binding</keyword>
<dbReference type="Pfam" id="PF01263">
    <property type="entry name" value="Aldose_epim"/>
    <property type="match status" value="2"/>
</dbReference>
<dbReference type="Pfam" id="PF07847">
    <property type="entry name" value="PCO_ADO"/>
    <property type="match status" value="1"/>
</dbReference>
<feature type="region of interest" description="Disordered" evidence="17">
    <location>
        <begin position="879"/>
        <end position="1019"/>
    </location>
</feature>
<comment type="function">
    <text evidence="15">Accepts the ubiquitin from the E1 complex and catalyzes its covalent attachment to other proteins.</text>
</comment>
<keyword evidence="7" id="KW-0833">Ubl conjugation pathway</keyword>
<name>A0A3Q7FAX1_SOLLC</name>
<evidence type="ECO:0000256" key="5">
    <source>
        <dbReference type="ARBA" id="ARBA00022723"/>
    </source>
</evidence>
<dbReference type="GO" id="GO:0030246">
    <property type="term" value="F:carbohydrate binding"/>
    <property type="evidence" value="ECO:0007669"/>
    <property type="project" value="InterPro"/>
</dbReference>
<dbReference type="Proteomes" id="UP000004994">
    <property type="component" value="Chromosome 2"/>
</dbReference>
<dbReference type="CDD" id="cd23767">
    <property type="entry name" value="IQCD"/>
    <property type="match status" value="1"/>
</dbReference>
<evidence type="ECO:0000256" key="3">
    <source>
        <dbReference type="ARBA" id="ARBA00006622"/>
    </source>
</evidence>
<dbReference type="PANTHER" id="PTHR10091">
    <property type="entry name" value="ALDOSE-1-EPIMERASE"/>
    <property type="match status" value="1"/>
</dbReference>
<evidence type="ECO:0000256" key="2">
    <source>
        <dbReference type="ARBA" id="ARBA00006206"/>
    </source>
</evidence>
<dbReference type="InterPro" id="IPR014718">
    <property type="entry name" value="GH-type_carb-bd"/>
</dbReference>
<keyword evidence="10" id="KW-0560">Oxidoreductase</keyword>
<dbReference type="PaxDb" id="4081-Solyc02g087760.2.1"/>
<evidence type="ECO:0000259" key="18">
    <source>
        <dbReference type="PROSITE" id="PS50127"/>
    </source>
</evidence>
<dbReference type="InterPro" id="IPR012864">
    <property type="entry name" value="PCO/ADO"/>
</dbReference>
<keyword evidence="11" id="KW-0408">Iron</keyword>
<evidence type="ECO:0000313" key="20">
    <source>
        <dbReference type="Proteomes" id="UP000004994"/>
    </source>
</evidence>